<dbReference type="AlphaFoldDB" id="A0A426YAJ8"/>
<accession>A0A426YAJ8</accession>
<evidence type="ECO:0000313" key="1">
    <source>
        <dbReference type="EMBL" id="RRT48754.1"/>
    </source>
</evidence>
<gene>
    <name evidence="1" type="ORF">B296_00052857</name>
</gene>
<reference evidence="1 2" key="1">
    <citation type="journal article" date="2014" name="Agronomy (Basel)">
        <title>A Draft Genome Sequence for Ensete ventricosum, the Drought-Tolerant Tree Against Hunger.</title>
        <authorList>
            <person name="Harrison J."/>
            <person name="Moore K.A."/>
            <person name="Paszkiewicz K."/>
            <person name="Jones T."/>
            <person name="Grant M."/>
            <person name="Ambacheew D."/>
            <person name="Muzemil S."/>
            <person name="Studholme D.J."/>
        </authorList>
    </citation>
    <scope>NUCLEOTIDE SEQUENCE [LARGE SCALE GENOMIC DNA]</scope>
</reference>
<dbReference type="EMBL" id="AMZH03013751">
    <property type="protein sequence ID" value="RRT48754.1"/>
    <property type="molecule type" value="Genomic_DNA"/>
</dbReference>
<comment type="caution">
    <text evidence="1">The sequence shown here is derived from an EMBL/GenBank/DDBJ whole genome shotgun (WGS) entry which is preliminary data.</text>
</comment>
<organism evidence="1 2">
    <name type="scientific">Ensete ventricosum</name>
    <name type="common">Abyssinian banana</name>
    <name type="synonym">Musa ensete</name>
    <dbReference type="NCBI Taxonomy" id="4639"/>
    <lineage>
        <taxon>Eukaryota</taxon>
        <taxon>Viridiplantae</taxon>
        <taxon>Streptophyta</taxon>
        <taxon>Embryophyta</taxon>
        <taxon>Tracheophyta</taxon>
        <taxon>Spermatophyta</taxon>
        <taxon>Magnoliopsida</taxon>
        <taxon>Liliopsida</taxon>
        <taxon>Zingiberales</taxon>
        <taxon>Musaceae</taxon>
        <taxon>Ensete</taxon>
    </lineage>
</organism>
<proteinExistence type="predicted"/>
<name>A0A426YAJ8_ENSVE</name>
<sequence length="107" mass="11731">MGGLRGAALFPQSIRSAAQTLQPGRSVTADCNGAAMSHGDVAARPPNEPLMARESKLDLYESSRCDAILLTEDSKNMKWLHSPEDKSDQRPLFDYRFGQLPEPFGPL</sequence>
<evidence type="ECO:0000313" key="2">
    <source>
        <dbReference type="Proteomes" id="UP000287651"/>
    </source>
</evidence>
<protein>
    <submittedName>
        <fullName evidence="1">Uncharacterized protein</fullName>
    </submittedName>
</protein>
<dbReference type="Proteomes" id="UP000287651">
    <property type="component" value="Unassembled WGS sequence"/>
</dbReference>